<dbReference type="AlphaFoldDB" id="A0AAW2U7H2"/>
<name>A0AAW2U7H2_9LAMI</name>
<sequence length="195" mass="21889">MLLESEVGVLLLLVRPRGPPLLVGRKGKRLVSPLTGIAFEGPAKRTRASSLETPPTGSSRPLATPPPPPPFKEEKGVSFRPSRATLDSLFICLSLEQDEREASSLALTLMRGVVTSKDRHLLTPLPREDLEQKAGAYLMKVNLQSYKFSEFFFNSSVTPVSLYREFLLVIPSFPGPKRFHQHLRVMPRGKSWRRR</sequence>
<feature type="region of interest" description="Disordered" evidence="1">
    <location>
        <begin position="42"/>
        <end position="78"/>
    </location>
</feature>
<organism evidence="2">
    <name type="scientific">Sesamum latifolium</name>
    <dbReference type="NCBI Taxonomy" id="2727402"/>
    <lineage>
        <taxon>Eukaryota</taxon>
        <taxon>Viridiplantae</taxon>
        <taxon>Streptophyta</taxon>
        <taxon>Embryophyta</taxon>
        <taxon>Tracheophyta</taxon>
        <taxon>Spermatophyta</taxon>
        <taxon>Magnoliopsida</taxon>
        <taxon>eudicotyledons</taxon>
        <taxon>Gunneridae</taxon>
        <taxon>Pentapetalae</taxon>
        <taxon>asterids</taxon>
        <taxon>lamiids</taxon>
        <taxon>Lamiales</taxon>
        <taxon>Pedaliaceae</taxon>
        <taxon>Sesamum</taxon>
    </lineage>
</organism>
<reference evidence="2" key="2">
    <citation type="journal article" date="2024" name="Plant">
        <title>Genomic evolution and insights into agronomic trait innovations of Sesamum species.</title>
        <authorList>
            <person name="Miao H."/>
            <person name="Wang L."/>
            <person name="Qu L."/>
            <person name="Liu H."/>
            <person name="Sun Y."/>
            <person name="Le M."/>
            <person name="Wang Q."/>
            <person name="Wei S."/>
            <person name="Zheng Y."/>
            <person name="Lin W."/>
            <person name="Duan Y."/>
            <person name="Cao H."/>
            <person name="Xiong S."/>
            <person name="Wang X."/>
            <person name="Wei L."/>
            <person name="Li C."/>
            <person name="Ma Q."/>
            <person name="Ju M."/>
            <person name="Zhao R."/>
            <person name="Li G."/>
            <person name="Mu C."/>
            <person name="Tian Q."/>
            <person name="Mei H."/>
            <person name="Zhang T."/>
            <person name="Gao T."/>
            <person name="Zhang H."/>
        </authorList>
    </citation>
    <scope>NUCLEOTIDE SEQUENCE</scope>
    <source>
        <strain evidence="2">KEN1</strain>
    </source>
</reference>
<gene>
    <name evidence="2" type="ORF">Slati_3755800</name>
</gene>
<accession>A0AAW2U7H2</accession>
<feature type="compositionally biased region" description="Polar residues" evidence="1">
    <location>
        <begin position="48"/>
        <end position="61"/>
    </location>
</feature>
<comment type="caution">
    <text evidence="2">The sequence shown here is derived from an EMBL/GenBank/DDBJ whole genome shotgun (WGS) entry which is preliminary data.</text>
</comment>
<protein>
    <submittedName>
        <fullName evidence="2">Uncharacterized protein</fullName>
    </submittedName>
</protein>
<reference evidence="2" key="1">
    <citation type="submission" date="2020-06" db="EMBL/GenBank/DDBJ databases">
        <authorList>
            <person name="Li T."/>
            <person name="Hu X."/>
            <person name="Zhang T."/>
            <person name="Song X."/>
            <person name="Zhang H."/>
            <person name="Dai N."/>
            <person name="Sheng W."/>
            <person name="Hou X."/>
            <person name="Wei L."/>
        </authorList>
    </citation>
    <scope>NUCLEOTIDE SEQUENCE</scope>
    <source>
        <strain evidence="2">KEN1</strain>
        <tissue evidence="2">Leaf</tissue>
    </source>
</reference>
<evidence type="ECO:0000313" key="2">
    <source>
        <dbReference type="EMBL" id="KAL0411661.1"/>
    </source>
</evidence>
<proteinExistence type="predicted"/>
<dbReference type="EMBL" id="JACGWN010000013">
    <property type="protein sequence ID" value="KAL0411661.1"/>
    <property type="molecule type" value="Genomic_DNA"/>
</dbReference>
<evidence type="ECO:0000256" key="1">
    <source>
        <dbReference type="SAM" id="MobiDB-lite"/>
    </source>
</evidence>